<reference evidence="2" key="1">
    <citation type="submission" date="2017-06" db="EMBL/GenBank/DDBJ databases">
        <authorList>
            <person name="Cremers G."/>
        </authorList>
    </citation>
    <scope>NUCLEOTIDE SEQUENCE [LARGE SCALE GENOMIC DNA]</scope>
</reference>
<dbReference type="EMBL" id="FZMP01000006">
    <property type="protein sequence ID" value="SNQ58995.1"/>
    <property type="molecule type" value="Genomic_DNA"/>
</dbReference>
<evidence type="ECO:0008006" key="3">
    <source>
        <dbReference type="Google" id="ProtNLM"/>
    </source>
</evidence>
<proteinExistence type="predicted"/>
<dbReference type="STRING" id="1392998.ANME2D_02251"/>
<dbReference type="InterPro" id="IPR012029">
    <property type="entry name" value="UCP006557"/>
</dbReference>
<protein>
    <recommendedName>
        <fullName evidence="3">DUF2111 domain-containing protein</fullName>
    </recommendedName>
</protein>
<accession>A0A284VIA5</accession>
<name>A0A284VIA5_9EURY</name>
<gene>
    <name evidence="1" type="ORF">MNV_1030015</name>
</gene>
<dbReference type="Pfam" id="PF09884">
    <property type="entry name" value="DUF2111"/>
    <property type="match status" value="1"/>
</dbReference>
<dbReference type="RefSeq" id="WP_096203402.1">
    <property type="nucleotide sequence ID" value="NZ_FZMP01000006.1"/>
</dbReference>
<dbReference type="PIRSF" id="PIRSF006557">
    <property type="entry name" value="UCP006557_sign"/>
    <property type="match status" value="1"/>
</dbReference>
<organism evidence="1 2">
    <name type="scientific">Candidatus Methanoperedens nitratireducens</name>
    <dbReference type="NCBI Taxonomy" id="1392998"/>
    <lineage>
        <taxon>Archaea</taxon>
        <taxon>Methanobacteriati</taxon>
        <taxon>Methanobacteriota</taxon>
        <taxon>Stenosarchaea group</taxon>
        <taxon>Methanomicrobia</taxon>
        <taxon>Methanosarcinales</taxon>
        <taxon>ANME-2 cluster</taxon>
        <taxon>Candidatus Methanoperedentaceae</taxon>
        <taxon>Candidatus Methanoperedens</taxon>
    </lineage>
</organism>
<dbReference type="Proteomes" id="UP000218615">
    <property type="component" value="Unassembled WGS sequence"/>
</dbReference>
<keyword evidence="2" id="KW-1185">Reference proteome</keyword>
<dbReference type="AlphaFoldDB" id="A0A284VIA5"/>
<evidence type="ECO:0000313" key="2">
    <source>
        <dbReference type="Proteomes" id="UP000218615"/>
    </source>
</evidence>
<dbReference type="OrthoDB" id="3369at2157"/>
<sequence length="136" mass="14650">MAEYTKIQVSADSDASDIAPFAMAVHELLGLPVTMRSLNRKGVRIEKGKILDNNYTGPVLEQVLKENKIIRTIPTSGKYTGIPVIVVPVRNKEGYGIAAIGVVDVVGTVDLGLVFGSYPEVVKQVQECVRSKVAVP</sequence>
<evidence type="ECO:0000313" key="1">
    <source>
        <dbReference type="EMBL" id="SNQ58995.1"/>
    </source>
</evidence>